<gene>
    <name evidence="2" type="ORF">HMPREF9193_00560</name>
</gene>
<dbReference type="Pfam" id="PF02492">
    <property type="entry name" value="cobW"/>
    <property type="match status" value="1"/>
</dbReference>
<name>A0ABN0P0P3_TRELE</name>
<feature type="domain" description="CobW/HypB/UreG nucleotide-binding" evidence="1">
    <location>
        <begin position="13"/>
        <end position="172"/>
    </location>
</feature>
<dbReference type="Gene3D" id="3.40.50.300">
    <property type="entry name" value="P-loop containing nucleotide triphosphate hydrolases"/>
    <property type="match status" value="1"/>
</dbReference>
<dbReference type="PANTHER" id="PTHR30134">
    <property type="entry name" value="HYDROGENASE PROTEIN ASSEMBLY PROTEIN, NICKEL CHAPERONE"/>
    <property type="match status" value="1"/>
</dbReference>
<evidence type="ECO:0000259" key="1">
    <source>
        <dbReference type="Pfam" id="PF02492"/>
    </source>
</evidence>
<evidence type="ECO:0000313" key="3">
    <source>
        <dbReference type="Proteomes" id="UP000016649"/>
    </source>
</evidence>
<comment type="caution">
    <text evidence="2">The sequence shown here is derived from an EMBL/GenBank/DDBJ whole genome shotgun (WGS) entry which is preliminary data.</text>
</comment>
<dbReference type="EMBL" id="AWVH01000012">
    <property type="protein sequence ID" value="ERJ93944.1"/>
    <property type="molecule type" value="Genomic_DNA"/>
</dbReference>
<proteinExistence type="predicted"/>
<organism evidence="2 3">
    <name type="scientific">Treponema lecithinolyticum ATCC 700332</name>
    <dbReference type="NCBI Taxonomy" id="1321815"/>
    <lineage>
        <taxon>Bacteria</taxon>
        <taxon>Pseudomonadati</taxon>
        <taxon>Spirochaetota</taxon>
        <taxon>Spirochaetia</taxon>
        <taxon>Spirochaetales</taxon>
        <taxon>Treponemataceae</taxon>
        <taxon>Treponema</taxon>
    </lineage>
</organism>
<dbReference type="InterPro" id="IPR027417">
    <property type="entry name" value="P-loop_NTPase"/>
</dbReference>
<dbReference type="PIRSF" id="PIRSF005624">
    <property type="entry name" value="Ni-bind_GTPase"/>
    <property type="match status" value="1"/>
</dbReference>
<accession>A0ABN0P0P3</accession>
<dbReference type="InterPro" id="IPR004392">
    <property type="entry name" value="Hyd_mat_HypB"/>
</dbReference>
<reference evidence="2 3" key="1">
    <citation type="submission" date="2013-08" db="EMBL/GenBank/DDBJ databases">
        <authorList>
            <person name="Weinstock G."/>
            <person name="Sodergren E."/>
            <person name="Wylie T."/>
            <person name="Fulton L."/>
            <person name="Fulton R."/>
            <person name="Fronick C."/>
            <person name="O'Laughlin M."/>
            <person name="Godfrey J."/>
            <person name="Miner T."/>
            <person name="Herter B."/>
            <person name="Appelbaum E."/>
            <person name="Cordes M."/>
            <person name="Lek S."/>
            <person name="Wollam A."/>
            <person name="Pepin K.H."/>
            <person name="Palsikar V.B."/>
            <person name="Mitreva M."/>
            <person name="Wilson R.K."/>
        </authorList>
    </citation>
    <scope>NUCLEOTIDE SEQUENCE [LARGE SCALE GENOMIC DNA]</scope>
    <source>
        <strain evidence="2 3">ATCC 700332</strain>
    </source>
</reference>
<dbReference type="Proteomes" id="UP000016649">
    <property type="component" value="Unassembled WGS sequence"/>
</dbReference>
<evidence type="ECO:0000313" key="2">
    <source>
        <dbReference type="EMBL" id="ERJ93944.1"/>
    </source>
</evidence>
<dbReference type="SUPFAM" id="SSF52540">
    <property type="entry name" value="P-loop containing nucleoside triphosphate hydrolases"/>
    <property type="match status" value="1"/>
</dbReference>
<dbReference type="PANTHER" id="PTHR30134:SF1">
    <property type="entry name" value="COBW_HYPB_UREG NUCLEOTIDE-BINDING DOMAIN-CONTAINING PROTEIN"/>
    <property type="match status" value="1"/>
</dbReference>
<protein>
    <submittedName>
        <fullName evidence="2">CobW/P47K family protein</fullName>
    </submittedName>
</protein>
<keyword evidence="3" id="KW-1185">Reference proteome</keyword>
<sequence length="245" mass="26699">MKNKRSKAKMNLVTVSGPPSSGKTSVILKTIDSLNKRGIKTGVAKFDCLYTEDDELYKKAGVPVQKGISGSLCPDHFFVSNIEEIVQWGIKKNLDLLISESAGLCNRCSPYIKDVLGICVIDNLSGINTPKKIGPLLKAADIVVVTKGDIVSQAEREVFTVRISTVNPKAIIMHVNGLTGQGAFELSTLLFDKEKTLATVQGMQLRFPMPAALCSYCLGETRIGDDFQMGNVRKIKIAELQEHAQ</sequence>
<dbReference type="InterPro" id="IPR003495">
    <property type="entry name" value="CobW/HypB/UreG_nucleotide-bd"/>
</dbReference>